<sequence>MAFRAHVLDSLDGNSRTKEILKGSNLDGPNIFGNIPESHLRKLEASGAFWILIKWTCTIDPPCSILICLPIIPDISPGPFHRFNNNYSRTSSRCSTGHS</sequence>
<proteinExistence type="predicted"/>
<name>A0AAV2PSF1_MEGNR</name>
<dbReference type="AlphaFoldDB" id="A0AAV2PSF1"/>
<organism evidence="1 2">
    <name type="scientific">Meganyctiphanes norvegica</name>
    <name type="common">Northern krill</name>
    <name type="synonym">Thysanopoda norvegica</name>
    <dbReference type="NCBI Taxonomy" id="48144"/>
    <lineage>
        <taxon>Eukaryota</taxon>
        <taxon>Metazoa</taxon>
        <taxon>Ecdysozoa</taxon>
        <taxon>Arthropoda</taxon>
        <taxon>Crustacea</taxon>
        <taxon>Multicrustacea</taxon>
        <taxon>Malacostraca</taxon>
        <taxon>Eumalacostraca</taxon>
        <taxon>Eucarida</taxon>
        <taxon>Euphausiacea</taxon>
        <taxon>Euphausiidae</taxon>
        <taxon>Meganyctiphanes</taxon>
    </lineage>
</organism>
<protein>
    <submittedName>
        <fullName evidence="1">Uncharacterized protein</fullName>
    </submittedName>
</protein>
<accession>A0AAV2PSF1</accession>
<keyword evidence="2" id="KW-1185">Reference proteome</keyword>
<dbReference type="EMBL" id="CAXKWB010001014">
    <property type="protein sequence ID" value="CAL4063120.1"/>
    <property type="molecule type" value="Genomic_DNA"/>
</dbReference>
<dbReference type="Proteomes" id="UP001497623">
    <property type="component" value="Unassembled WGS sequence"/>
</dbReference>
<gene>
    <name evidence="1" type="ORF">MNOR_LOCUS3086</name>
</gene>
<evidence type="ECO:0000313" key="1">
    <source>
        <dbReference type="EMBL" id="CAL4063120.1"/>
    </source>
</evidence>
<reference evidence="1 2" key="1">
    <citation type="submission" date="2024-05" db="EMBL/GenBank/DDBJ databases">
        <authorList>
            <person name="Wallberg A."/>
        </authorList>
    </citation>
    <scope>NUCLEOTIDE SEQUENCE [LARGE SCALE GENOMIC DNA]</scope>
</reference>
<comment type="caution">
    <text evidence="1">The sequence shown here is derived from an EMBL/GenBank/DDBJ whole genome shotgun (WGS) entry which is preliminary data.</text>
</comment>
<evidence type="ECO:0000313" key="2">
    <source>
        <dbReference type="Proteomes" id="UP001497623"/>
    </source>
</evidence>